<dbReference type="EMBL" id="SMAJ01000001">
    <property type="protein sequence ID" value="TCT11228.1"/>
    <property type="molecule type" value="Genomic_DNA"/>
</dbReference>
<dbReference type="InterPro" id="IPR007055">
    <property type="entry name" value="BON_dom"/>
</dbReference>
<evidence type="ECO:0000259" key="3">
    <source>
        <dbReference type="PROSITE" id="PS50914"/>
    </source>
</evidence>
<organism evidence="4 5">
    <name type="scientific">Paralcaligenes ureilyticus</name>
    <dbReference type="NCBI Taxonomy" id="627131"/>
    <lineage>
        <taxon>Bacteria</taxon>
        <taxon>Pseudomonadati</taxon>
        <taxon>Pseudomonadota</taxon>
        <taxon>Betaproteobacteria</taxon>
        <taxon>Burkholderiales</taxon>
        <taxon>Alcaligenaceae</taxon>
        <taxon>Paralcaligenes</taxon>
    </lineage>
</organism>
<dbReference type="Pfam" id="PF04972">
    <property type="entry name" value="BON"/>
    <property type="match status" value="2"/>
</dbReference>
<feature type="domain" description="BON" evidence="3">
    <location>
        <begin position="53"/>
        <end position="120"/>
    </location>
</feature>
<name>A0A4V2UZG3_9BURK</name>
<feature type="region of interest" description="Disordered" evidence="2">
    <location>
        <begin position="202"/>
        <end position="236"/>
    </location>
</feature>
<dbReference type="InterPro" id="IPR051686">
    <property type="entry name" value="Lipoprotein_DolP"/>
</dbReference>
<protein>
    <submittedName>
        <fullName evidence="4">Osmotically-inducible protein OsmY</fullName>
    </submittedName>
</protein>
<dbReference type="SMART" id="SM00749">
    <property type="entry name" value="BON"/>
    <property type="match status" value="2"/>
</dbReference>
<evidence type="ECO:0000313" key="5">
    <source>
        <dbReference type="Proteomes" id="UP000295525"/>
    </source>
</evidence>
<keyword evidence="1" id="KW-0732">Signal</keyword>
<dbReference type="PANTHER" id="PTHR34606:SF4">
    <property type="entry name" value="OUTER MEMBRANE LIPOPROTEIN DOLP"/>
    <property type="match status" value="1"/>
</dbReference>
<proteinExistence type="predicted"/>
<evidence type="ECO:0000256" key="2">
    <source>
        <dbReference type="SAM" id="MobiDB-lite"/>
    </source>
</evidence>
<evidence type="ECO:0000256" key="1">
    <source>
        <dbReference type="ARBA" id="ARBA00022729"/>
    </source>
</evidence>
<sequence length="236" mass="24481">MPTFTRRTRSLLVASLAAATLCTLPGCGVLFVGGAATGAAVASDRRTTGQQVEDKTIELKSANEMRKLVGDKGRVNSTCYGGLLLLTGDVPTDAMKRQAEEAAGHVEKVKKVVNEIRVGDITPLGVRTNDTWLTSKVVASLIDAKGVPTRTISVTTERGVVYLLGKVTQDEGDRAAIVASGVSGVNKVVKLFEIVSPESLLQRQTPAPVQDNAAAPSSTAAPGPSTSGGAQAMPIK</sequence>
<dbReference type="AlphaFoldDB" id="A0A4V2UZG3"/>
<dbReference type="PANTHER" id="PTHR34606">
    <property type="entry name" value="BON DOMAIN-CONTAINING PROTEIN"/>
    <property type="match status" value="1"/>
</dbReference>
<dbReference type="InterPro" id="IPR014004">
    <property type="entry name" value="Transpt-assoc_nodulatn_dom_bac"/>
</dbReference>
<comment type="caution">
    <text evidence="4">The sequence shown here is derived from an EMBL/GenBank/DDBJ whole genome shotgun (WGS) entry which is preliminary data.</text>
</comment>
<keyword evidence="5" id="KW-1185">Reference proteome</keyword>
<feature type="domain" description="BON" evidence="3">
    <location>
        <begin position="129"/>
        <end position="196"/>
    </location>
</feature>
<gene>
    <name evidence="4" type="ORF">EDC26_101457</name>
</gene>
<accession>A0A4V2UZG3</accession>
<dbReference type="PROSITE" id="PS50914">
    <property type="entry name" value="BON"/>
    <property type="match status" value="2"/>
</dbReference>
<reference evidence="4 5" key="1">
    <citation type="submission" date="2019-03" db="EMBL/GenBank/DDBJ databases">
        <title>Genomic Encyclopedia of Type Strains, Phase IV (KMG-IV): sequencing the most valuable type-strain genomes for metagenomic binning, comparative biology and taxonomic classification.</title>
        <authorList>
            <person name="Goeker M."/>
        </authorList>
    </citation>
    <scope>NUCLEOTIDE SEQUENCE [LARGE SCALE GENOMIC DNA]</scope>
    <source>
        <strain evidence="4 5">DSM 24591</strain>
    </source>
</reference>
<dbReference type="Proteomes" id="UP000295525">
    <property type="component" value="Unassembled WGS sequence"/>
</dbReference>
<dbReference type="OrthoDB" id="5294487at2"/>
<evidence type="ECO:0000313" key="4">
    <source>
        <dbReference type="EMBL" id="TCT11228.1"/>
    </source>
</evidence>
<feature type="compositionally biased region" description="Low complexity" evidence="2">
    <location>
        <begin position="213"/>
        <end position="230"/>
    </location>
</feature>
<dbReference type="RefSeq" id="WP_132579615.1">
    <property type="nucleotide sequence ID" value="NZ_SMAJ01000001.1"/>
</dbReference>
<dbReference type="Gene3D" id="3.40.1520.20">
    <property type="match status" value="1"/>
</dbReference>